<organism evidence="4 5">
    <name type="scientific">Oceaniradius stylonematis</name>
    <dbReference type="NCBI Taxonomy" id="2184161"/>
    <lineage>
        <taxon>Bacteria</taxon>
        <taxon>Pseudomonadati</taxon>
        <taxon>Pseudomonadota</taxon>
        <taxon>Alphaproteobacteria</taxon>
        <taxon>Hyphomicrobiales</taxon>
        <taxon>Ahrensiaceae</taxon>
        <taxon>Oceaniradius</taxon>
    </lineage>
</organism>
<proteinExistence type="inferred from homology"/>
<dbReference type="Gene3D" id="3.30.2180.10">
    <property type="entry name" value="ATP12-like"/>
    <property type="match status" value="1"/>
</dbReference>
<keyword evidence="5" id="KW-1185">Reference proteome</keyword>
<sequence length="237" mass="25409">MRAPLPRRFYKTAGVAPEGDGHAVQLDGRTAKTPGRAPLLLATEAAAQMVADEFAAQGETIDPASMPCFRLVNTAIDGVATDPQAVLEDVVRFFGTDLLCYRAGEPETLVAAQREKWDGPLAWAEEMAGSRFALAEGVMHVAQPRETLAAMGVHLRQIADPVALAALHSMTTLTGSAILALGTLRDAWSAEEAWTAAHVDEDFNISQWGEDAEAKARRARRWTEMNAAARMAAALGE</sequence>
<dbReference type="Pfam" id="PF07542">
    <property type="entry name" value="ATP12"/>
    <property type="match status" value="1"/>
</dbReference>
<dbReference type="EMBL" id="QFWV02000002">
    <property type="protein sequence ID" value="RKF08387.1"/>
    <property type="molecule type" value="Genomic_DNA"/>
</dbReference>
<accession>A0A3A8ADI2</accession>
<evidence type="ECO:0000256" key="3">
    <source>
        <dbReference type="ARBA" id="ARBA00023186"/>
    </source>
</evidence>
<gene>
    <name evidence="4" type="ORF">DEM25_002070</name>
</gene>
<keyword evidence="2" id="KW-0809">Transit peptide</keyword>
<keyword evidence="3" id="KW-0143">Chaperone</keyword>
<name>A0A3A8ADI2_9HYPH</name>
<comment type="similarity">
    <text evidence="1">Belongs to the ATP12 family.</text>
</comment>
<protein>
    <submittedName>
        <fullName evidence="4">ATPase</fullName>
    </submittedName>
</protein>
<reference evidence="4 5" key="1">
    <citation type="journal article" date="2018" name="Int. J. Syst. Bacteriol.">
        <title>Oceaniradius stylonemae gen. nov., sp. nov., isolated from a red alga, Stylonema cornu-cervi.</title>
        <authorList>
            <person name="Jeong S."/>
        </authorList>
    </citation>
    <scope>NUCLEOTIDE SEQUENCE [LARGE SCALE GENOMIC DNA]</scope>
    <source>
        <strain evidence="4 5">StC1</strain>
    </source>
</reference>
<evidence type="ECO:0000256" key="2">
    <source>
        <dbReference type="ARBA" id="ARBA00022946"/>
    </source>
</evidence>
<dbReference type="OrthoDB" id="9797825at2"/>
<dbReference type="SUPFAM" id="SSF160909">
    <property type="entry name" value="ATP12-like"/>
    <property type="match status" value="1"/>
</dbReference>
<evidence type="ECO:0000313" key="4">
    <source>
        <dbReference type="EMBL" id="RKF08387.1"/>
    </source>
</evidence>
<comment type="caution">
    <text evidence="4">The sequence shown here is derived from an EMBL/GenBank/DDBJ whole genome shotgun (WGS) entry which is preliminary data.</text>
</comment>
<dbReference type="PANTHER" id="PTHR21013:SF10">
    <property type="entry name" value="ATP SYNTHASE MITOCHONDRIAL F1 COMPLEX ASSEMBLY FACTOR 2"/>
    <property type="match status" value="1"/>
</dbReference>
<evidence type="ECO:0000256" key="1">
    <source>
        <dbReference type="ARBA" id="ARBA00008231"/>
    </source>
</evidence>
<dbReference type="AlphaFoldDB" id="A0A3A8ADI2"/>
<dbReference type="InterPro" id="IPR011419">
    <property type="entry name" value="ATP12_ATP_synth-F1-assembly"/>
</dbReference>
<dbReference type="InterPro" id="IPR042272">
    <property type="entry name" value="ATP12_ATP_synth-F1-assembly_N"/>
</dbReference>
<dbReference type="InterPro" id="IPR023335">
    <property type="entry name" value="ATP12_ortho_dom_sf"/>
</dbReference>
<dbReference type="GO" id="GO:0043461">
    <property type="term" value="P:proton-transporting ATP synthase complex assembly"/>
    <property type="evidence" value="ECO:0007669"/>
    <property type="project" value="InterPro"/>
</dbReference>
<dbReference type="PANTHER" id="PTHR21013">
    <property type="entry name" value="ATP SYNTHASE MITOCHONDRIAL F1 COMPLEX ASSEMBLY FACTOR 2/ATP12 PROTEIN, MITOCHONDRIAL PRECURSOR"/>
    <property type="match status" value="1"/>
</dbReference>
<evidence type="ECO:0000313" key="5">
    <source>
        <dbReference type="Proteomes" id="UP000246132"/>
    </source>
</evidence>
<dbReference type="Gene3D" id="1.10.3580.10">
    <property type="entry name" value="ATP12 ATPase"/>
    <property type="match status" value="1"/>
</dbReference>
<dbReference type="Proteomes" id="UP000246132">
    <property type="component" value="Unassembled WGS sequence"/>
</dbReference>